<evidence type="ECO:0000313" key="9">
    <source>
        <dbReference type="EMBL" id="GAA1714911.1"/>
    </source>
</evidence>
<feature type="transmembrane region" description="Helical" evidence="7">
    <location>
        <begin position="134"/>
        <end position="156"/>
    </location>
</feature>
<evidence type="ECO:0000256" key="2">
    <source>
        <dbReference type="ARBA" id="ARBA00010992"/>
    </source>
</evidence>
<dbReference type="PROSITE" id="PS00216">
    <property type="entry name" value="SUGAR_TRANSPORT_1"/>
    <property type="match status" value="1"/>
</dbReference>
<feature type="transmembrane region" description="Helical" evidence="7">
    <location>
        <begin position="46"/>
        <end position="69"/>
    </location>
</feature>
<dbReference type="SUPFAM" id="SSF103473">
    <property type="entry name" value="MFS general substrate transporter"/>
    <property type="match status" value="1"/>
</dbReference>
<dbReference type="InterPro" id="IPR050814">
    <property type="entry name" value="Myo-inositol_Transporter"/>
</dbReference>
<dbReference type="PROSITE" id="PS00217">
    <property type="entry name" value="SUGAR_TRANSPORT_2"/>
    <property type="match status" value="1"/>
</dbReference>
<feature type="transmembrane region" description="Helical" evidence="7">
    <location>
        <begin position="109"/>
        <end position="128"/>
    </location>
</feature>
<feature type="transmembrane region" description="Helical" evidence="7">
    <location>
        <begin position="201"/>
        <end position="222"/>
    </location>
</feature>
<keyword evidence="5 7" id="KW-1133">Transmembrane helix</keyword>
<feature type="transmembrane region" description="Helical" evidence="7">
    <location>
        <begin position="283"/>
        <end position="310"/>
    </location>
</feature>
<comment type="subcellular location">
    <subcellularLocation>
        <location evidence="1">Cell membrane</location>
        <topology evidence="1">Multi-pass membrane protein</topology>
    </subcellularLocation>
</comment>
<evidence type="ECO:0000256" key="5">
    <source>
        <dbReference type="ARBA" id="ARBA00022989"/>
    </source>
</evidence>
<comment type="caution">
    <text evidence="9">The sequence shown here is derived from an EMBL/GenBank/DDBJ whole genome shotgun (WGS) entry which is preliminary data.</text>
</comment>
<evidence type="ECO:0000259" key="8">
    <source>
        <dbReference type="PROSITE" id="PS50850"/>
    </source>
</evidence>
<evidence type="ECO:0000256" key="1">
    <source>
        <dbReference type="ARBA" id="ARBA00004651"/>
    </source>
</evidence>
<dbReference type="InterPro" id="IPR020846">
    <property type="entry name" value="MFS_dom"/>
</dbReference>
<feature type="transmembrane region" description="Helical" evidence="7">
    <location>
        <begin position="353"/>
        <end position="369"/>
    </location>
</feature>
<organism evidence="9 10">
    <name type="scientific">Fodinicola feengrottensis</name>
    <dbReference type="NCBI Taxonomy" id="435914"/>
    <lineage>
        <taxon>Bacteria</taxon>
        <taxon>Bacillati</taxon>
        <taxon>Actinomycetota</taxon>
        <taxon>Actinomycetes</taxon>
        <taxon>Mycobacteriales</taxon>
        <taxon>Fodinicola</taxon>
    </lineage>
</organism>
<dbReference type="PROSITE" id="PS50850">
    <property type="entry name" value="MFS"/>
    <property type="match status" value="1"/>
</dbReference>
<name>A0ABN2IZN7_9ACTN</name>
<keyword evidence="4 7" id="KW-0812">Transmembrane</keyword>
<feature type="transmembrane region" description="Helical" evidence="7">
    <location>
        <begin position="413"/>
        <end position="434"/>
    </location>
</feature>
<accession>A0ABN2IZN7</accession>
<dbReference type="Proteomes" id="UP001500618">
    <property type="component" value="Unassembled WGS sequence"/>
</dbReference>
<proteinExistence type="inferred from homology"/>
<feature type="transmembrane region" description="Helical" evidence="7">
    <location>
        <begin position="81"/>
        <end position="102"/>
    </location>
</feature>
<evidence type="ECO:0000256" key="7">
    <source>
        <dbReference type="SAM" id="Phobius"/>
    </source>
</evidence>
<dbReference type="PANTHER" id="PTHR48020">
    <property type="entry name" value="PROTON MYO-INOSITOL COTRANSPORTER"/>
    <property type="match status" value="1"/>
</dbReference>
<evidence type="ECO:0000313" key="10">
    <source>
        <dbReference type="Proteomes" id="UP001500618"/>
    </source>
</evidence>
<evidence type="ECO:0000256" key="3">
    <source>
        <dbReference type="ARBA" id="ARBA00022448"/>
    </source>
</evidence>
<dbReference type="Pfam" id="PF00083">
    <property type="entry name" value="Sugar_tr"/>
    <property type="match status" value="1"/>
</dbReference>
<dbReference type="CDD" id="cd17316">
    <property type="entry name" value="MFS_SV2_like"/>
    <property type="match status" value="1"/>
</dbReference>
<keyword evidence="10" id="KW-1185">Reference proteome</keyword>
<dbReference type="EMBL" id="BAAANY010000039">
    <property type="protein sequence ID" value="GAA1714911.1"/>
    <property type="molecule type" value="Genomic_DNA"/>
</dbReference>
<dbReference type="PANTHER" id="PTHR48020:SF12">
    <property type="entry name" value="PROTON MYO-INOSITOL COTRANSPORTER"/>
    <property type="match status" value="1"/>
</dbReference>
<keyword evidence="3" id="KW-0813">Transport</keyword>
<protein>
    <submittedName>
        <fullName evidence="9">MFS transporter</fullName>
    </submittedName>
</protein>
<feature type="domain" description="Major facilitator superfamily (MFS) profile" evidence="8">
    <location>
        <begin position="44"/>
        <end position="465"/>
    </location>
</feature>
<dbReference type="InterPro" id="IPR036259">
    <property type="entry name" value="MFS_trans_sf"/>
</dbReference>
<feature type="transmembrane region" description="Helical" evidence="7">
    <location>
        <begin position="322"/>
        <end position="341"/>
    </location>
</feature>
<keyword evidence="6 7" id="KW-0472">Membrane</keyword>
<dbReference type="Gene3D" id="1.20.1250.20">
    <property type="entry name" value="MFS general substrate transporter like domains"/>
    <property type="match status" value="1"/>
</dbReference>
<feature type="transmembrane region" description="Helical" evidence="7">
    <location>
        <begin position="176"/>
        <end position="195"/>
    </location>
</feature>
<evidence type="ECO:0000256" key="6">
    <source>
        <dbReference type="ARBA" id="ARBA00023136"/>
    </source>
</evidence>
<dbReference type="InterPro" id="IPR005829">
    <property type="entry name" value="Sugar_transporter_CS"/>
</dbReference>
<sequence>MPEVFVQQLREAPMAMSQGELRALSDEAAQRVMNQPGTASGSRAGWLMISTILIEAWDLYSISFLLIFIKKDFGSDPLLVGLASGAVQLGALIGCFAGGWIADKFGRKKVFITTMILFVVLALAQGFVTSMWELIFIRFLLGFPLGSDISSGYAYIMEAMPRGKREVMGNRWQGMFAIGEIVAIAVITVMFFLGIDHETLWRIGLALGAVPALALLLGRLKISDTALSLIQRGKFTKAKQVSQQMFGDSLDMLPDEDFQIDRPSTRDFLKSIWADETRRRASIFAWISNACQGAEFGAFGFYLPTILVVVGISKNNVVGTNLLTLGIYCIAAVAGFVGPLITPKIGHRGISQWGYGIAFLSLLLAAVAIWLDQGILLLVAAAALMWGHYWDASNGMTITSMVAPSRYKGTASGFGYMFVKLAAFVTLVLFPVLLAAAGTALATAIVSVISLVGFLAARFILPEVYGYVETEGPAAATAAA</sequence>
<comment type="similarity">
    <text evidence="2">Belongs to the major facilitator superfamily. Sugar transporter (TC 2.A.1.1) family.</text>
</comment>
<reference evidence="9 10" key="1">
    <citation type="journal article" date="2019" name="Int. J. Syst. Evol. Microbiol.">
        <title>The Global Catalogue of Microorganisms (GCM) 10K type strain sequencing project: providing services to taxonomists for standard genome sequencing and annotation.</title>
        <authorList>
            <consortium name="The Broad Institute Genomics Platform"/>
            <consortium name="The Broad Institute Genome Sequencing Center for Infectious Disease"/>
            <person name="Wu L."/>
            <person name="Ma J."/>
        </authorList>
    </citation>
    <scope>NUCLEOTIDE SEQUENCE [LARGE SCALE GENOMIC DNA]</scope>
    <source>
        <strain evidence="9 10">JCM 14718</strain>
    </source>
</reference>
<gene>
    <name evidence="9" type="ORF">GCM10009765_74770</name>
</gene>
<evidence type="ECO:0000256" key="4">
    <source>
        <dbReference type="ARBA" id="ARBA00022692"/>
    </source>
</evidence>
<dbReference type="InterPro" id="IPR005828">
    <property type="entry name" value="MFS_sugar_transport-like"/>
</dbReference>
<feature type="transmembrane region" description="Helical" evidence="7">
    <location>
        <begin position="440"/>
        <end position="461"/>
    </location>
</feature>
<feature type="transmembrane region" description="Helical" evidence="7">
    <location>
        <begin position="375"/>
        <end position="392"/>
    </location>
</feature>
<dbReference type="RefSeq" id="WP_344314801.1">
    <property type="nucleotide sequence ID" value="NZ_BAAANY010000039.1"/>
</dbReference>